<name>A0A0G2ZEL4_9BACT</name>
<dbReference type="InterPro" id="IPR037175">
    <property type="entry name" value="KFase_sf"/>
</dbReference>
<sequence>MTHPTVYLEEEGDSLQFPGVSAECAQWLIARRKIAEIGINLHGVDGGKSEEFFTGKLLVRAGAFHLENLNNLDAVSEMFLLLGVLLRFRRTC</sequence>
<dbReference type="SUPFAM" id="SSF102198">
    <property type="entry name" value="Putative cyclase"/>
    <property type="match status" value="1"/>
</dbReference>
<dbReference type="EMBL" id="CP011232">
    <property type="protein sequence ID" value="AKI97283.1"/>
    <property type="molecule type" value="Genomic_DNA"/>
</dbReference>
<evidence type="ECO:0000313" key="1">
    <source>
        <dbReference type="EMBL" id="AKI97283.1"/>
    </source>
</evidence>
<dbReference type="Proteomes" id="UP000035159">
    <property type="component" value="Chromosome"/>
</dbReference>
<organism evidence="1 2">
    <name type="scientific">Kosmotoga pacifica</name>
    <dbReference type="NCBI Taxonomy" id="1330330"/>
    <lineage>
        <taxon>Bacteria</taxon>
        <taxon>Thermotogati</taxon>
        <taxon>Thermotogota</taxon>
        <taxon>Thermotogae</taxon>
        <taxon>Kosmotogales</taxon>
        <taxon>Kosmotogaceae</taxon>
        <taxon>Kosmotoga</taxon>
    </lineage>
</organism>
<gene>
    <name evidence="1" type="ORF">IX53_05035</name>
</gene>
<dbReference type="Gene3D" id="3.50.30.50">
    <property type="entry name" value="Putative cyclase"/>
    <property type="match status" value="1"/>
</dbReference>
<protein>
    <submittedName>
        <fullName evidence="1">Uncharacterized protein</fullName>
    </submittedName>
</protein>
<keyword evidence="2" id="KW-1185">Reference proteome</keyword>
<dbReference type="GO" id="GO:0019441">
    <property type="term" value="P:L-tryptophan catabolic process to kynurenine"/>
    <property type="evidence" value="ECO:0007669"/>
    <property type="project" value="InterPro"/>
</dbReference>
<proteinExistence type="predicted"/>
<dbReference type="AlphaFoldDB" id="A0A0G2ZEL4"/>
<dbReference type="GO" id="GO:0004061">
    <property type="term" value="F:arylformamidase activity"/>
    <property type="evidence" value="ECO:0007669"/>
    <property type="project" value="InterPro"/>
</dbReference>
<accession>A0A0G2ZEL4</accession>
<evidence type="ECO:0000313" key="2">
    <source>
        <dbReference type="Proteomes" id="UP000035159"/>
    </source>
</evidence>
<reference evidence="1 2" key="1">
    <citation type="submission" date="2015-04" db="EMBL/GenBank/DDBJ databases">
        <title>Complete Genome Sequence of Kosmotoga pacifica SLHLJ1.</title>
        <authorList>
            <person name="Jiang L.J."/>
            <person name="Shao Z.Z."/>
            <person name="Jebbar M."/>
        </authorList>
    </citation>
    <scope>NUCLEOTIDE SEQUENCE [LARGE SCALE GENOMIC DNA]</scope>
    <source>
        <strain evidence="1 2">SLHLJ1</strain>
    </source>
</reference>
<dbReference type="PATRIC" id="fig|1330330.3.peg.1011"/>
<dbReference type="KEGG" id="kpf:IX53_05035"/>